<dbReference type="InterPro" id="IPR012809">
    <property type="entry name" value="ECF_CbiQ"/>
</dbReference>
<keyword evidence="2" id="KW-1003">Cell membrane</keyword>
<keyword evidence="8" id="KW-1185">Reference proteome</keyword>
<evidence type="ECO:0000256" key="1">
    <source>
        <dbReference type="ARBA" id="ARBA00004651"/>
    </source>
</evidence>
<dbReference type="CDD" id="cd16914">
    <property type="entry name" value="EcfT"/>
    <property type="match status" value="1"/>
</dbReference>
<organism evidence="7 8">
    <name type="scientific">Wansuia hejianensis</name>
    <dbReference type="NCBI Taxonomy" id="2763667"/>
    <lineage>
        <taxon>Bacteria</taxon>
        <taxon>Bacillati</taxon>
        <taxon>Bacillota</taxon>
        <taxon>Clostridia</taxon>
        <taxon>Lachnospirales</taxon>
        <taxon>Lachnospiraceae</taxon>
        <taxon>Wansuia</taxon>
    </lineage>
</organism>
<evidence type="ECO:0000256" key="4">
    <source>
        <dbReference type="ARBA" id="ARBA00022989"/>
    </source>
</evidence>
<keyword evidence="5 6" id="KW-0472">Membrane</keyword>
<keyword evidence="4 6" id="KW-1133">Transmembrane helix</keyword>
<dbReference type="GO" id="GO:0006824">
    <property type="term" value="P:cobalt ion transport"/>
    <property type="evidence" value="ECO:0007669"/>
    <property type="project" value="InterPro"/>
</dbReference>
<protein>
    <submittedName>
        <fullName evidence="7">Cobalt ECF transporter T component CbiQ</fullName>
    </submittedName>
</protein>
<reference evidence="7 8" key="1">
    <citation type="submission" date="2020-08" db="EMBL/GenBank/DDBJ databases">
        <title>Genome public.</title>
        <authorList>
            <person name="Liu C."/>
            <person name="Sun Q."/>
        </authorList>
    </citation>
    <scope>NUCLEOTIDE SEQUENCE [LARGE SCALE GENOMIC DNA]</scope>
    <source>
        <strain evidence="7 8">NSJ-26</strain>
    </source>
</reference>
<evidence type="ECO:0000256" key="5">
    <source>
        <dbReference type="ARBA" id="ARBA00023136"/>
    </source>
</evidence>
<dbReference type="EMBL" id="JACRTK010000004">
    <property type="protein sequence ID" value="MBC8591408.1"/>
    <property type="molecule type" value="Genomic_DNA"/>
</dbReference>
<dbReference type="Pfam" id="PF02361">
    <property type="entry name" value="CbiQ"/>
    <property type="match status" value="1"/>
</dbReference>
<feature type="transmembrane region" description="Helical" evidence="6">
    <location>
        <begin position="39"/>
        <end position="56"/>
    </location>
</feature>
<comment type="caution">
    <text evidence="7">The sequence shown here is derived from an EMBL/GenBank/DDBJ whole genome shotgun (WGS) entry which is preliminary data.</text>
</comment>
<dbReference type="PANTHER" id="PTHR43723:SF1">
    <property type="entry name" value="COBALT TRANSPORT PROTEIN CBIQ"/>
    <property type="match status" value="1"/>
</dbReference>
<evidence type="ECO:0000256" key="3">
    <source>
        <dbReference type="ARBA" id="ARBA00022692"/>
    </source>
</evidence>
<proteinExistence type="predicted"/>
<sequence length="227" mass="25882">MLIIDNYAYTNRLSKTNPVLKTGLVLISLLLTTTVNNNYINTGIMVLMVFLTIKVAGIPLKNYIKVLSIPLGFLILSMVTILLSISKEDIFIMGFRLFNIYIGITPESIFQSIRLFTRTMGALCSTFFLGLTTPLNHIIKVLKKIGVPNTIIEIIVLVYRFIFIFLEEANEIYNAQNIRFGYLNIKNSYKSISLLIRSLFIRVLLKYQDMVVALECKLYNGEFKIGD</sequence>
<dbReference type="InterPro" id="IPR003339">
    <property type="entry name" value="ABC/ECF_trnsptr_transmembrane"/>
</dbReference>
<feature type="transmembrane region" description="Helical" evidence="6">
    <location>
        <begin position="63"/>
        <end position="84"/>
    </location>
</feature>
<feature type="transmembrane region" description="Helical" evidence="6">
    <location>
        <begin position="122"/>
        <end position="139"/>
    </location>
</feature>
<dbReference type="Proteomes" id="UP000601522">
    <property type="component" value="Unassembled WGS sequence"/>
</dbReference>
<evidence type="ECO:0000313" key="8">
    <source>
        <dbReference type="Proteomes" id="UP000601522"/>
    </source>
</evidence>
<feature type="transmembrane region" description="Helical" evidence="6">
    <location>
        <begin position="145"/>
        <end position="166"/>
    </location>
</feature>
<gene>
    <name evidence="7" type="primary">cbiQ</name>
    <name evidence="7" type="ORF">H8689_09825</name>
</gene>
<dbReference type="RefSeq" id="WP_249324274.1">
    <property type="nucleotide sequence ID" value="NZ_JACRTK010000004.1"/>
</dbReference>
<evidence type="ECO:0000256" key="6">
    <source>
        <dbReference type="SAM" id="Phobius"/>
    </source>
</evidence>
<evidence type="ECO:0000256" key="2">
    <source>
        <dbReference type="ARBA" id="ARBA00022475"/>
    </source>
</evidence>
<keyword evidence="3 6" id="KW-0812">Transmembrane</keyword>
<dbReference type="AlphaFoldDB" id="A0A926EWZ3"/>
<name>A0A926EWZ3_9FIRM</name>
<dbReference type="PANTHER" id="PTHR43723">
    <property type="entry name" value="COBALT TRANSPORT PROTEIN CBIQ"/>
    <property type="match status" value="1"/>
</dbReference>
<accession>A0A926EWZ3</accession>
<comment type="subcellular location">
    <subcellularLocation>
        <location evidence="1">Cell membrane</location>
        <topology evidence="1">Multi-pass membrane protein</topology>
    </subcellularLocation>
</comment>
<dbReference type="GO" id="GO:0043190">
    <property type="term" value="C:ATP-binding cassette (ABC) transporter complex"/>
    <property type="evidence" value="ECO:0007669"/>
    <property type="project" value="InterPro"/>
</dbReference>
<dbReference type="NCBIfam" id="TIGR02454">
    <property type="entry name" value="ECF_T_CbiQ"/>
    <property type="match status" value="1"/>
</dbReference>
<evidence type="ECO:0000313" key="7">
    <source>
        <dbReference type="EMBL" id="MBC8591408.1"/>
    </source>
</evidence>
<dbReference type="InterPro" id="IPR052770">
    <property type="entry name" value="Cobalt_transport_CbiQ"/>
</dbReference>